<organism evidence="3 4">
    <name type="scientific">Tistrella bauzanensis</name>
    <dbReference type="NCBI Taxonomy" id="657419"/>
    <lineage>
        <taxon>Bacteria</taxon>
        <taxon>Pseudomonadati</taxon>
        <taxon>Pseudomonadota</taxon>
        <taxon>Alphaproteobacteria</taxon>
        <taxon>Geminicoccales</taxon>
        <taxon>Geminicoccaceae</taxon>
        <taxon>Tistrella</taxon>
    </lineage>
</organism>
<keyword evidence="1" id="KW-0378">Hydrolase</keyword>
<dbReference type="InterPro" id="IPR050345">
    <property type="entry name" value="Aliph_Amidase/BUP"/>
</dbReference>
<dbReference type="Gene3D" id="3.60.110.10">
    <property type="entry name" value="Carbon-nitrogen hydrolase"/>
    <property type="match status" value="1"/>
</dbReference>
<evidence type="ECO:0000313" key="4">
    <source>
        <dbReference type="Proteomes" id="UP000603352"/>
    </source>
</evidence>
<dbReference type="RefSeq" id="WP_188581628.1">
    <property type="nucleotide sequence ID" value="NZ_BMDZ01000068.1"/>
</dbReference>
<feature type="domain" description="CN hydrolase" evidence="2">
    <location>
        <begin position="22"/>
        <end position="282"/>
    </location>
</feature>
<dbReference type="EMBL" id="BMDZ01000068">
    <property type="protein sequence ID" value="GGB56901.1"/>
    <property type="molecule type" value="Genomic_DNA"/>
</dbReference>
<dbReference type="InterPro" id="IPR036526">
    <property type="entry name" value="C-N_Hydrolase_sf"/>
</dbReference>
<sequence length="312" mass="33043">MSGIIARPAGVVTAGAAGPDRLRVAAANWAVVRHTSMQALAGRLDAAVADAVADGARLLVFPEYGGMEAAVLSPAFRSGDLAAEIAAATAMAGPWLEVHRALARQHDVHILTGSLPVRVPGHARPVNRCWLVAPDGSHAHQDKRIMTRFEREHWHIGAGDARRVFDTTLGTIGIAICYDAEFPLEVRDMVVAGADIVLVPSCTDTVAGYHRVRVAAQARALEGQCFVIQSPTTGTAGWSEAVDVNHGAAGIFAPPDRGLPDDGVVRLGGLDQPGWVIADLDRAALRLVRQDGQVLPLRHWHEQAAARPDLSA</sequence>
<protein>
    <submittedName>
        <fullName evidence="3">Amidohydrolase</fullName>
    </submittedName>
</protein>
<keyword evidence="4" id="KW-1185">Reference proteome</keyword>
<dbReference type="SUPFAM" id="SSF56317">
    <property type="entry name" value="Carbon-nitrogen hydrolase"/>
    <property type="match status" value="1"/>
</dbReference>
<dbReference type="Pfam" id="PF00795">
    <property type="entry name" value="CN_hydrolase"/>
    <property type="match status" value="1"/>
</dbReference>
<dbReference type="CDD" id="cd07574">
    <property type="entry name" value="nitrilase_Rim1_like"/>
    <property type="match status" value="1"/>
</dbReference>
<comment type="caution">
    <text evidence="3">The sequence shown here is derived from an EMBL/GenBank/DDBJ whole genome shotgun (WGS) entry which is preliminary data.</text>
</comment>
<evidence type="ECO:0000259" key="2">
    <source>
        <dbReference type="PROSITE" id="PS50263"/>
    </source>
</evidence>
<proteinExistence type="predicted"/>
<dbReference type="PROSITE" id="PS50263">
    <property type="entry name" value="CN_HYDROLASE"/>
    <property type="match status" value="1"/>
</dbReference>
<name>A0ABQ1J3F1_9PROT</name>
<dbReference type="InterPro" id="IPR003010">
    <property type="entry name" value="C-N_Hydrolase"/>
</dbReference>
<dbReference type="Proteomes" id="UP000603352">
    <property type="component" value="Unassembled WGS sequence"/>
</dbReference>
<dbReference type="PANTHER" id="PTHR43674">
    <property type="entry name" value="NITRILASE C965.09-RELATED"/>
    <property type="match status" value="1"/>
</dbReference>
<gene>
    <name evidence="3" type="ORF">GCM10011505_42280</name>
</gene>
<evidence type="ECO:0000313" key="3">
    <source>
        <dbReference type="EMBL" id="GGB56901.1"/>
    </source>
</evidence>
<accession>A0ABQ1J3F1</accession>
<reference evidence="4" key="1">
    <citation type="journal article" date="2019" name="Int. J. Syst. Evol. Microbiol.">
        <title>The Global Catalogue of Microorganisms (GCM) 10K type strain sequencing project: providing services to taxonomists for standard genome sequencing and annotation.</title>
        <authorList>
            <consortium name="The Broad Institute Genomics Platform"/>
            <consortium name="The Broad Institute Genome Sequencing Center for Infectious Disease"/>
            <person name="Wu L."/>
            <person name="Ma J."/>
        </authorList>
    </citation>
    <scope>NUCLEOTIDE SEQUENCE [LARGE SCALE GENOMIC DNA]</scope>
    <source>
        <strain evidence="4">CGMCC 1.10188</strain>
    </source>
</reference>
<dbReference type="PANTHER" id="PTHR43674:SF16">
    <property type="entry name" value="CARBON-NITROGEN FAMILY, PUTATIVE (AFU_ORTHOLOGUE AFUA_5G02350)-RELATED"/>
    <property type="match status" value="1"/>
</dbReference>
<evidence type="ECO:0000256" key="1">
    <source>
        <dbReference type="ARBA" id="ARBA00022801"/>
    </source>
</evidence>